<reference evidence="1" key="1">
    <citation type="journal article" date="2018" name="Genome Biol.">
        <title>SKESA: strategic k-mer extension for scrupulous assemblies.</title>
        <authorList>
            <person name="Souvorov A."/>
            <person name="Agarwala R."/>
            <person name="Lipman D.J."/>
        </authorList>
    </citation>
    <scope>NUCLEOTIDE SEQUENCE</scope>
    <source>
        <strain evidence="1">11-4340</strain>
    </source>
</reference>
<organism evidence="1">
    <name type="scientific">Salmonella newport</name>
    <dbReference type="NCBI Taxonomy" id="108619"/>
    <lineage>
        <taxon>Bacteria</taxon>
        <taxon>Pseudomonadati</taxon>
        <taxon>Pseudomonadota</taxon>
        <taxon>Gammaproteobacteria</taxon>
        <taxon>Enterobacterales</taxon>
        <taxon>Enterobacteriaceae</taxon>
        <taxon>Salmonella</taxon>
    </lineage>
</organism>
<protein>
    <submittedName>
        <fullName evidence="1">Glycosyltransferase family 4 protein</fullName>
    </submittedName>
</protein>
<proteinExistence type="predicted"/>
<dbReference type="EMBL" id="DAATOP010000152">
    <property type="protein sequence ID" value="HAE8960390.1"/>
    <property type="molecule type" value="Genomic_DNA"/>
</dbReference>
<dbReference type="AlphaFoldDB" id="A0A738JJT5"/>
<sequence length="39" mass="4867">SQACRKNAEKFSRSRFEQEFKNFVNEKWNLFKTEQIIKR</sequence>
<reference evidence="1" key="2">
    <citation type="submission" date="2018-07" db="EMBL/GenBank/DDBJ databases">
        <authorList>
            <consortium name="NCBI Pathogen Detection Project"/>
        </authorList>
    </citation>
    <scope>NUCLEOTIDE SEQUENCE</scope>
    <source>
        <strain evidence="1">11-4340</strain>
    </source>
</reference>
<feature type="non-terminal residue" evidence="1">
    <location>
        <position position="1"/>
    </location>
</feature>
<dbReference type="GO" id="GO:0016740">
    <property type="term" value="F:transferase activity"/>
    <property type="evidence" value="ECO:0007669"/>
    <property type="project" value="UniProtKB-KW"/>
</dbReference>
<keyword evidence="1" id="KW-0808">Transferase</keyword>
<evidence type="ECO:0000313" key="1">
    <source>
        <dbReference type="EMBL" id="HAE8960390.1"/>
    </source>
</evidence>
<accession>A0A738JJT5</accession>
<gene>
    <name evidence="1" type="ORF">G4Y20_004682</name>
</gene>
<name>A0A738JJT5_SALNE</name>
<comment type="caution">
    <text evidence="1">The sequence shown here is derived from an EMBL/GenBank/DDBJ whole genome shotgun (WGS) entry which is preliminary data.</text>
</comment>